<dbReference type="Pfam" id="PF12697">
    <property type="entry name" value="Abhydrolase_6"/>
    <property type="match status" value="1"/>
</dbReference>
<accession>A0A556AV63</accession>
<dbReference type="SUPFAM" id="SSF53474">
    <property type="entry name" value="alpha/beta-Hydrolases"/>
    <property type="match status" value="1"/>
</dbReference>
<feature type="domain" description="AB hydrolase-1" evidence="1">
    <location>
        <begin position="24"/>
        <end position="259"/>
    </location>
</feature>
<dbReference type="Gene3D" id="3.40.50.1820">
    <property type="entry name" value="alpha/beta hydrolase"/>
    <property type="match status" value="1"/>
</dbReference>
<dbReference type="Proteomes" id="UP000318405">
    <property type="component" value="Unassembled WGS sequence"/>
</dbReference>
<keyword evidence="2" id="KW-0378">Hydrolase</keyword>
<dbReference type="RefSeq" id="WP_143947677.1">
    <property type="nucleotide sequence ID" value="NZ_BAABMB010000002.1"/>
</dbReference>
<dbReference type="OrthoDB" id="9780765at2"/>
<dbReference type="PRINTS" id="PR00111">
    <property type="entry name" value="ABHYDROLASE"/>
</dbReference>
<protein>
    <submittedName>
        <fullName evidence="2">Alpha/beta hydrolase</fullName>
    </submittedName>
</protein>
<gene>
    <name evidence="2" type="ORF">FOZ76_08295</name>
</gene>
<keyword evidence="3" id="KW-1185">Reference proteome</keyword>
<dbReference type="PANTHER" id="PTHR46438">
    <property type="entry name" value="ALPHA/BETA-HYDROLASES SUPERFAMILY PROTEIN"/>
    <property type="match status" value="1"/>
</dbReference>
<dbReference type="EMBL" id="VLTJ01000013">
    <property type="protein sequence ID" value="TSH96816.1"/>
    <property type="molecule type" value="Genomic_DNA"/>
</dbReference>
<comment type="caution">
    <text evidence="2">The sequence shown here is derived from an EMBL/GenBank/DDBJ whole genome shotgun (WGS) entry which is preliminary data.</text>
</comment>
<organism evidence="2 3">
    <name type="scientific">Verticiella sediminum</name>
    <dbReference type="NCBI Taxonomy" id="1247510"/>
    <lineage>
        <taxon>Bacteria</taxon>
        <taxon>Pseudomonadati</taxon>
        <taxon>Pseudomonadota</taxon>
        <taxon>Betaproteobacteria</taxon>
        <taxon>Burkholderiales</taxon>
        <taxon>Alcaligenaceae</taxon>
        <taxon>Verticiella</taxon>
    </lineage>
</organism>
<name>A0A556AV63_9BURK</name>
<dbReference type="GO" id="GO:0016787">
    <property type="term" value="F:hydrolase activity"/>
    <property type="evidence" value="ECO:0007669"/>
    <property type="project" value="UniProtKB-KW"/>
</dbReference>
<evidence type="ECO:0000259" key="1">
    <source>
        <dbReference type="Pfam" id="PF12697"/>
    </source>
</evidence>
<dbReference type="InterPro" id="IPR029058">
    <property type="entry name" value="AB_hydrolase_fold"/>
</dbReference>
<reference evidence="2 3" key="1">
    <citation type="submission" date="2019-07" db="EMBL/GenBank/DDBJ databases">
        <title>Qingshengfaniella alkalisoli gen. nov., sp. nov., isolated from saline soil.</title>
        <authorList>
            <person name="Xu L."/>
            <person name="Huang X.-X."/>
            <person name="Sun J.-Q."/>
        </authorList>
    </citation>
    <scope>NUCLEOTIDE SEQUENCE [LARGE SCALE GENOMIC DNA]</scope>
    <source>
        <strain evidence="2 3">DSM 27279</strain>
    </source>
</reference>
<evidence type="ECO:0000313" key="2">
    <source>
        <dbReference type="EMBL" id="TSH96816.1"/>
    </source>
</evidence>
<dbReference type="InterPro" id="IPR000073">
    <property type="entry name" value="AB_hydrolase_1"/>
</dbReference>
<proteinExistence type="predicted"/>
<evidence type="ECO:0000313" key="3">
    <source>
        <dbReference type="Proteomes" id="UP000318405"/>
    </source>
</evidence>
<sequence length="273" mass="29679">MKEERFVFEGIPVTYYQSGSGTPLLMLHGSGPGASSLGNWRTVLGPLSEHFEVFAMDLIGFGKSGRKPQPPYFDYAMWVRQAQAMLARIAGEQVGLIGHSLSGSIALRLASMEPRVAAVLTTGTMGGHFTPNDLTRRVWTGPRNREELVQTLSGIIHDTSVIDEPYVAAREPVVFAPGYADYFDAMFEGDKQQYADAAVLDAATLAQVRCPVRLLHGREDLAFPPSCTHDIASALPQADVVLLAECSHSVAFERSATFIAEVRDFMGLNLTSS</sequence>
<dbReference type="AlphaFoldDB" id="A0A556AV63"/>